<dbReference type="EMBL" id="JAPPUY010000002">
    <property type="protein sequence ID" value="MCY4745200.1"/>
    <property type="molecule type" value="Genomic_DNA"/>
</dbReference>
<protein>
    <submittedName>
        <fullName evidence="1">Uncharacterized protein</fullName>
    </submittedName>
</protein>
<gene>
    <name evidence="1" type="ORF">NYO99_09475</name>
</gene>
<keyword evidence="2" id="KW-1185">Reference proteome</keyword>
<sequence length="179" mass="19516">MSAIAHDQLEKSLRAALRRETPTLKSLSMAQALASFVQHWRTTAVNDLGDAPDDGLVVNFDLLRDRRTNFVMTLCRVVAAAADADALGRSGWRRASQLTLQIGANPDLSIFQLSPVVATLDCWDKANALAFEQQVAGSPQFQALAQLPVSVAVVRSSDCQCPVLHMNHPVNGFSWATFR</sequence>
<name>A0ACC6C9Z4_9BURK</name>
<accession>A0ACC6C9Z4</accession>
<organism evidence="1 2">
    <name type="scientific">Roseateles hydrophilus</name>
    <dbReference type="NCBI Taxonomy" id="2975054"/>
    <lineage>
        <taxon>Bacteria</taxon>
        <taxon>Pseudomonadati</taxon>
        <taxon>Pseudomonadota</taxon>
        <taxon>Betaproteobacteria</taxon>
        <taxon>Burkholderiales</taxon>
        <taxon>Sphaerotilaceae</taxon>
        <taxon>Roseateles</taxon>
    </lineage>
</organism>
<dbReference type="Proteomes" id="UP001076464">
    <property type="component" value="Unassembled WGS sequence"/>
</dbReference>
<proteinExistence type="predicted"/>
<comment type="caution">
    <text evidence="1">The sequence shown here is derived from an EMBL/GenBank/DDBJ whole genome shotgun (WGS) entry which is preliminary data.</text>
</comment>
<evidence type="ECO:0000313" key="2">
    <source>
        <dbReference type="Proteomes" id="UP001076464"/>
    </source>
</evidence>
<evidence type="ECO:0000313" key="1">
    <source>
        <dbReference type="EMBL" id="MCY4745200.1"/>
    </source>
</evidence>
<reference evidence="1" key="1">
    <citation type="submission" date="2022-08" db="EMBL/GenBank/DDBJ databases">
        <title>Genome sequencing of Pelomonas sp. UHG3.</title>
        <authorList>
            <person name="So Y."/>
        </authorList>
    </citation>
    <scope>NUCLEOTIDE SEQUENCE</scope>
    <source>
        <strain evidence="1">UHG3</strain>
    </source>
</reference>